<dbReference type="InterPro" id="IPR022813">
    <property type="entry name" value="SecD/SecF_arch_bac"/>
</dbReference>
<dbReference type="NCBIfam" id="TIGR00916">
    <property type="entry name" value="2A0604s01"/>
    <property type="match status" value="1"/>
</dbReference>
<evidence type="ECO:0000259" key="12">
    <source>
        <dbReference type="Pfam" id="PF22599"/>
    </source>
</evidence>
<keyword evidence="8 9" id="KW-0472">Membrane</keyword>
<comment type="caution">
    <text evidence="9">Lacks conserved residue(s) required for the propagation of feature annotation.</text>
</comment>
<feature type="transmembrane region" description="Helical" evidence="9">
    <location>
        <begin position="407"/>
        <end position="428"/>
    </location>
</feature>
<dbReference type="InterPro" id="IPR001036">
    <property type="entry name" value="Acrflvin-R"/>
</dbReference>
<evidence type="ECO:0000256" key="3">
    <source>
        <dbReference type="ARBA" id="ARBA00022475"/>
    </source>
</evidence>
<keyword evidence="2 9" id="KW-0813">Transport</keyword>
<protein>
    <recommendedName>
        <fullName evidence="9">Protein translocase subunit SecD</fullName>
    </recommendedName>
</protein>
<dbReference type="PRINTS" id="PR00702">
    <property type="entry name" value="ACRIFLAVINRP"/>
</dbReference>
<gene>
    <name evidence="9" type="primary">secD</name>
    <name evidence="13" type="ORF">UT76_C0003G0022</name>
</gene>
<feature type="transmembrane region" description="Helical" evidence="9">
    <location>
        <begin position="304"/>
        <end position="324"/>
    </location>
</feature>
<name>A0A0G0R531_9BACT</name>
<dbReference type="EMBL" id="LBYA01000003">
    <property type="protein sequence ID" value="KKR44891.1"/>
    <property type="molecule type" value="Genomic_DNA"/>
</dbReference>
<dbReference type="Gene3D" id="1.20.1640.10">
    <property type="entry name" value="Multidrug efflux transporter AcrB transmembrane domain"/>
    <property type="match status" value="1"/>
</dbReference>
<organism evidence="13 14">
    <name type="scientific">Candidatus Woesebacteria bacterium GW2011_GWB1_40_12</name>
    <dbReference type="NCBI Taxonomy" id="1618576"/>
    <lineage>
        <taxon>Bacteria</taxon>
        <taxon>Candidatus Woeseibacteriota</taxon>
    </lineage>
</organism>
<dbReference type="Gene3D" id="3.30.70.3220">
    <property type="match status" value="1"/>
</dbReference>
<comment type="subunit">
    <text evidence="9">Forms a complex with SecF. Part of the essential Sec protein translocation apparatus which comprises SecA, SecYEG and auxiliary proteins SecDF. Other proteins may also be involved.</text>
</comment>
<dbReference type="PATRIC" id="fig|1618576.3.peg.108"/>
<feature type="transmembrane region" description="Helical" evidence="9">
    <location>
        <begin position="330"/>
        <end position="351"/>
    </location>
</feature>
<comment type="similarity">
    <text evidence="9">Belongs to the SecD/SecF family. SecD subfamily.</text>
</comment>
<dbReference type="InterPro" id="IPR005791">
    <property type="entry name" value="SecD"/>
</dbReference>
<dbReference type="PANTHER" id="PTHR30081:SF1">
    <property type="entry name" value="PROTEIN TRANSLOCASE SUBUNIT SECD"/>
    <property type="match status" value="1"/>
</dbReference>
<dbReference type="HAMAP" id="MF_01463_B">
    <property type="entry name" value="SecD_B"/>
    <property type="match status" value="1"/>
</dbReference>
<dbReference type="InterPro" id="IPR048631">
    <property type="entry name" value="SecD_1st"/>
</dbReference>
<dbReference type="PANTHER" id="PTHR30081">
    <property type="entry name" value="PROTEIN-EXPORT MEMBRANE PROTEIN SEC"/>
    <property type="match status" value="1"/>
</dbReference>
<feature type="transmembrane region" description="Helical" evidence="9">
    <location>
        <begin position="381"/>
        <end position="401"/>
    </location>
</feature>
<keyword evidence="3 9" id="KW-1003">Cell membrane</keyword>
<evidence type="ECO:0000256" key="1">
    <source>
        <dbReference type="ARBA" id="ARBA00004651"/>
    </source>
</evidence>
<keyword evidence="4 9" id="KW-0812">Transmembrane</keyword>
<evidence type="ECO:0000256" key="9">
    <source>
        <dbReference type="HAMAP-Rule" id="MF_01463"/>
    </source>
</evidence>
<evidence type="ECO:0000313" key="14">
    <source>
        <dbReference type="Proteomes" id="UP000034215"/>
    </source>
</evidence>
<comment type="caution">
    <text evidence="13">The sequence shown here is derived from an EMBL/GenBank/DDBJ whole genome shotgun (WGS) entry which is preliminary data.</text>
</comment>
<feature type="domain" description="Protein translocase subunit SecDF P1" evidence="11">
    <location>
        <begin position="88"/>
        <end position="145"/>
    </location>
</feature>
<dbReference type="InterPro" id="IPR055344">
    <property type="entry name" value="SecD_SecF_C_bact"/>
</dbReference>
<evidence type="ECO:0000256" key="4">
    <source>
        <dbReference type="ARBA" id="ARBA00022692"/>
    </source>
</evidence>
<dbReference type="NCBIfam" id="TIGR01129">
    <property type="entry name" value="secD"/>
    <property type="match status" value="1"/>
</dbReference>
<comment type="function">
    <text evidence="9">Part of the Sec protein translocase complex. Interacts with the SecYEG preprotein conducting channel. SecDF uses the proton motive force (PMF) to complete protein translocation after the ATP-dependent function of SecA.</text>
</comment>
<feature type="domain" description="Protein export membrane protein SecD/SecF C-terminal" evidence="10">
    <location>
        <begin position="260"/>
        <end position="436"/>
    </location>
</feature>
<evidence type="ECO:0000256" key="7">
    <source>
        <dbReference type="ARBA" id="ARBA00023010"/>
    </source>
</evidence>
<keyword evidence="7 9" id="KW-0811">Translocation</keyword>
<dbReference type="InterPro" id="IPR048634">
    <property type="entry name" value="SecD_SecF_C"/>
</dbReference>
<dbReference type="GO" id="GO:0065002">
    <property type="term" value="P:intracellular protein transmembrane transport"/>
    <property type="evidence" value="ECO:0007669"/>
    <property type="project" value="UniProtKB-UniRule"/>
</dbReference>
<dbReference type="GO" id="GO:0015450">
    <property type="term" value="F:protein-transporting ATPase activity"/>
    <property type="evidence" value="ECO:0007669"/>
    <property type="project" value="InterPro"/>
</dbReference>
<evidence type="ECO:0000259" key="10">
    <source>
        <dbReference type="Pfam" id="PF02355"/>
    </source>
</evidence>
<evidence type="ECO:0000313" key="13">
    <source>
        <dbReference type="EMBL" id="KKR44891.1"/>
    </source>
</evidence>
<evidence type="ECO:0000256" key="6">
    <source>
        <dbReference type="ARBA" id="ARBA00022989"/>
    </source>
</evidence>
<feature type="transmembrane region" description="Helical" evidence="9">
    <location>
        <begin position="279"/>
        <end position="297"/>
    </location>
</feature>
<evidence type="ECO:0000256" key="8">
    <source>
        <dbReference type="ARBA" id="ARBA00023136"/>
    </source>
</evidence>
<comment type="subcellular location">
    <subcellularLocation>
        <location evidence="1 9">Cell membrane</location>
        <topology evidence="1 9">Multi-pass membrane protein</topology>
    </subcellularLocation>
</comment>
<dbReference type="Pfam" id="PF21760">
    <property type="entry name" value="SecD_1st"/>
    <property type="match status" value="1"/>
</dbReference>
<accession>A0A0G0R531</accession>
<dbReference type="SUPFAM" id="SSF82866">
    <property type="entry name" value="Multidrug efflux transporter AcrB transmembrane domain"/>
    <property type="match status" value="1"/>
</dbReference>
<keyword evidence="6 9" id="KW-1133">Transmembrane helix</keyword>
<evidence type="ECO:0000256" key="5">
    <source>
        <dbReference type="ARBA" id="ARBA00022927"/>
    </source>
</evidence>
<dbReference type="Proteomes" id="UP000034215">
    <property type="component" value="Unassembled WGS sequence"/>
</dbReference>
<keyword evidence="5 9" id="KW-0653">Protein transport</keyword>
<dbReference type="InterPro" id="IPR054384">
    <property type="entry name" value="SecDF_P1_head"/>
</dbReference>
<dbReference type="Pfam" id="PF02355">
    <property type="entry name" value="SecD_SecF_C"/>
    <property type="match status" value="1"/>
</dbReference>
<dbReference type="AlphaFoldDB" id="A0A0G0R531"/>
<dbReference type="GO" id="GO:0005886">
    <property type="term" value="C:plasma membrane"/>
    <property type="evidence" value="ECO:0007669"/>
    <property type="project" value="UniProtKB-SubCell"/>
</dbReference>
<feature type="domain" description="SecDF P1 head subdomain" evidence="12">
    <location>
        <begin position="164"/>
        <end position="258"/>
    </location>
</feature>
<sequence>MLRTPVRKSIFVAILTLAAAFVSLPQSFTLFGKSFTRPDININIGKFSISRNLNTHLGLDLAGGSRLVFEANTGGISEEKKIDALTGVRNVIENRVNMFGISESTVQTSNFEGRDRIIVELPGISDTESAIKLIGETAQLSFVEVVEEAVPGSSTPSASLVPTDLTGADLERAEVVFDSNTGEPTISIQFSEEGGKKFAEITKRNVGKQLPIILDNRIISAPTVQEQIIGNSAQISGSFTIDEAKELSIQLNAGALPVPVELIQQETIGATLGAESVKMSVVAGVVGLLMVGLFMILSYGKLGLIADVGLFVFSVITMALYKLIPITLTLPGIAGFMLSIGMAVDSNILIFERFKEEKLKRNISDALEVSFGRAWDSIRDANVATIITSLILMNPLDWSFLPSSGPVRGFAITLLMGVLISLFTGIYVSRNLLRVFVREKKEKKK</sequence>
<evidence type="ECO:0000256" key="2">
    <source>
        <dbReference type="ARBA" id="ARBA00022448"/>
    </source>
</evidence>
<dbReference type="Pfam" id="PF22599">
    <property type="entry name" value="SecDF_P1_head"/>
    <property type="match status" value="1"/>
</dbReference>
<evidence type="ECO:0000259" key="11">
    <source>
        <dbReference type="Pfam" id="PF21760"/>
    </source>
</evidence>
<dbReference type="GO" id="GO:0006605">
    <property type="term" value="P:protein targeting"/>
    <property type="evidence" value="ECO:0007669"/>
    <property type="project" value="UniProtKB-UniRule"/>
</dbReference>
<reference evidence="13 14" key="1">
    <citation type="journal article" date="2015" name="Nature">
        <title>rRNA introns, odd ribosomes, and small enigmatic genomes across a large radiation of phyla.</title>
        <authorList>
            <person name="Brown C.T."/>
            <person name="Hug L.A."/>
            <person name="Thomas B.C."/>
            <person name="Sharon I."/>
            <person name="Castelle C.J."/>
            <person name="Singh A."/>
            <person name="Wilkins M.J."/>
            <person name="Williams K.H."/>
            <person name="Banfield J.F."/>
        </authorList>
    </citation>
    <scope>NUCLEOTIDE SEQUENCE [LARGE SCALE GENOMIC DNA]</scope>
</reference>
<dbReference type="GO" id="GO:0043952">
    <property type="term" value="P:protein transport by the Sec complex"/>
    <property type="evidence" value="ECO:0007669"/>
    <property type="project" value="UniProtKB-UniRule"/>
</dbReference>
<proteinExistence type="inferred from homology"/>